<organism evidence="1 2">
    <name type="scientific">Ferrovum myxofaciens</name>
    <dbReference type="NCBI Taxonomy" id="416213"/>
    <lineage>
        <taxon>Bacteria</taxon>
        <taxon>Pseudomonadati</taxon>
        <taxon>Pseudomonadota</taxon>
        <taxon>Betaproteobacteria</taxon>
        <taxon>Ferrovales</taxon>
        <taxon>Ferrovaceae</taxon>
        <taxon>Ferrovum</taxon>
    </lineage>
</organism>
<comment type="caution">
    <text evidence="1">The sequence shown here is derived from an EMBL/GenBank/DDBJ whole genome shotgun (WGS) entry which is preliminary data.</text>
</comment>
<dbReference type="AlphaFoldDB" id="A0A149VWU8"/>
<dbReference type="Proteomes" id="UP000075653">
    <property type="component" value="Unassembled WGS sequence"/>
</dbReference>
<sequence>MMRVKGETPQKTEGWEPFFIGQTLNLQIGSILV</sequence>
<evidence type="ECO:0000313" key="2">
    <source>
        <dbReference type="Proteomes" id="UP000075653"/>
    </source>
</evidence>
<proteinExistence type="predicted"/>
<dbReference type="EMBL" id="LRRD01000042">
    <property type="protein sequence ID" value="KXW57697.1"/>
    <property type="molecule type" value="Genomic_DNA"/>
</dbReference>
<name>A0A149VWU8_9PROT</name>
<protein>
    <submittedName>
        <fullName evidence="1">Uncharacterized protein</fullName>
    </submittedName>
</protein>
<dbReference type="STRING" id="1789004.FEMY_17810"/>
<accession>A0A149VWU8</accession>
<gene>
    <name evidence="1" type="ORF">FEMY_17810</name>
</gene>
<dbReference type="PATRIC" id="fig|1789004.3.peg.1821"/>
<reference evidence="1 2" key="1">
    <citation type="submission" date="2016-01" db="EMBL/GenBank/DDBJ databases">
        <title>Genome sequence of the acidophilic iron oxidising Ferrovum strain Z-31.</title>
        <authorList>
            <person name="Poehlein A."/>
            <person name="Ullrich S.R."/>
            <person name="Schloemann M."/>
            <person name="Muehling M."/>
            <person name="Daniel R."/>
        </authorList>
    </citation>
    <scope>NUCLEOTIDE SEQUENCE [LARGE SCALE GENOMIC DNA]</scope>
    <source>
        <strain evidence="1 2">Z-31</strain>
    </source>
</reference>
<evidence type="ECO:0000313" key="1">
    <source>
        <dbReference type="EMBL" id="KXW57697.1"/>
    </source>
</evidence>
<keyword evidence="2" id="KW-1185">Reference proteome</keyword>